<dbReference type="SFLD" id="SFLDS00029">
    <property type="entry name" value="Radical_SAM"/>
    <property type="match status" value="1"/>
</dbReference>
<dbReference type="GO" id="GO:0005829">
    <property type="term" value="C:cytosol"/>
    <property type="evidence" value="ECO:0007669"/>
    <property type="project" value="TreeGrafter"/>
</dbReference>
<dbReference type="PANTHER" id="PTHR43020">
    <property type="entry name" value="CDK5 REGULATORY SUBUNIT-ASSOCIATED PROTEIN 1"/>
    <property type="match status" value="1"/>
</dbReference>
<dbReference type="PROSITE" id="PS01278">
    <property type="entry name" value="MTTASE_RADICAL"/>
    <property type="match status" value="1"/>
</dbReference>
<keyword evidence="4" id="KW-0479">Metal-binding</keyword>
<keyword evidence="3" id="KW-0949">S-adenosyl-L-methionine</keyword>
<evidence type="ECO:0008006" key="11">
    <source>
        <dbReference type="Google" id="ProtNLM"/>
    </source>
</evidence>
<evidence type="ECO:0000256" key="3">
    <source>
        <dbReference type="ARBA" id="ARBA00022691"/>
    </source>
</evidence>
<feature type="domain" description="Radical SAM core" evidence="9">
    <location>
        <begin position="131"/>
        <end position="362"/>
    </location>
</feature>
<dbReference type="InterPro" id="IPR006638">
    <property type="entry name" value="Elp3/MiaA/NifB-like_rSAM"/>
</dbReference>
<dbReference type="InterPro" id="IPR038135">
    <property type="entry name" value="Methylthiotransferase_N_sf"/>
</dbReference>
<dbReference type="Pfam" id="PF04055">
    <property type="entry name" value="Radical_SAM"/>
    <property type="match status" value="1"/>
</dbReference>
<dbReference type="GO" id="GO:0051539">
    <property type="term" value="F:4 iron, 4 sulfur cluster binding"/>
    <property type="evidence" value="ECO:0007669"/>
    <property type="project" value="UniProtKB-KW"/>
</dbReference>
<keyword evidence="2" id="KW-0004">4Fe-4S</keyword>
<dbReference type="PROSITE" id="PS51449">
    <property type="entry name" value="MTTASE_N"/>
    <property type="match status" value="1"/>
</dbReference>
<keyword evidence="6" id="KW-0411">Iron-sulfur</keyword>
<evidence type="ECO:0000313" key="10">
    <source>
        <dbReference type="EMBL" id="SUZ99595.1"/>
    </source>
</evidence>
<dbReference type="InterPro" id="IPR007197">
    <property type="entry name" value="rSAM"/>
</dbReference>
<dbReference type="GO" id="GO:0035597">
    <property type="term" value="F:tRNA-2-methylthio-N(6)-dimethylallyladenosine(37) synthase activity"/>
    <property type="evidence" value="ECO:0007669"/>
    <property type="project" value="TreeGrafter"/>
</dbReference>
<feature type="domain" description="TRAM" evidence="7">
    <location>
        <begin position="365"/>
        <end position="425"/>
    </location>
</feature>
<dbReference type="SUPFAM" id="SSF102114">
    <property type="entry name" value="Radical SAM enzymes"/>
    <property type="match status" value="1"/>
</dbReference>
<dbReference type="PROSITE" id="PS50926">
    <property type="entry name" value="TRAM"/>
    <property type="match status" value="1"/>
</dbReference>
<dbReference type="Gene3D" id="3.40.50.12160">
    <property type="entry name" value="Methylthiotransferase, N-terminal domain"/>
    <property type="match status" value="1"/>
</dbReference>
<dbReference type="SFLD" id="SFLDG01082">
    <property type="entry name" value="B12-binding_domain_containing"/>
    <property type="match status" value="1"/>
</dbReference>
<dbReference type="InterPro" id="IPR006463">
    <property type="entry name" value="MiaB_methiolase"/>
</dbReference>
<gene>
    <name evidence="10" type="ORF">METZ01_LOCUS52449</name>
</gene>
<dbReference type="Pfam" id="PF01938">
    <property type="entry name" value="TRAM"/>
    <property type="match status" value="1"/>
</dbReference>
<comment type="cofactor">
    <cofactor evidence="1">
        <name>[4Fe-4S] cluster</name>
        <dbReference type="ChEBI" id="CHEBI:49883"/>
    </cofactor>
</comment>
<organism evidence="10">
    <name type="scientific">marine metagenome</name>
    <dbReference type="NCBI Taxonomy" id="408172"/>
    <lineage>
        <taxon>unclassified sequences</taxon>
        <taxon>metagenomes</taxon>
        <taxon>ecological metagenomes</taxon>
    </lineage>
</organism>
<dbReference type="InterPro" id="IPR013848">
    <property type="entry name" value="Methylthiotransferase_N"/>
</dbReference>
<dbReference type="SMART" id="SM00729">
    <property type="entry name" value="Elp3"/>
    <property type="match status" value="1"/>
</dbReference>
<dbReference type="EMBL" id="UINC01002717">
    <property type="protein sequence ID" value="SUZ99595.1"/>
    <property type="molecule type" value="Genomic_DNA"/>
</dbReference>
<proteinExistence type="predicted"/>
<dbReference type="PROSITE" id="PS51918">
    <property type="entry name" value="RADICAL_SAM"/>
    <property type="match status" value="1"/>
</dbReference>
<dbReference type="InterPro" id="IPR005839">
    <property type="entry name" value="Methylthiotransferase"/>
</dbReference>
<dbReference type="NCBIfam" id="TIGR01574">
    <property type="entry name" value="miaB-methiolase"/>
    <property type="match status" value="1"/>
</dbReference>
<accession>A0A381S685</accession>
<dbReference type="Pfam" id="PF00919">
    <property type="entry name" value="UPF0004"/>
    <property type="match status" value="1"/>
</dbReference>
<dbReference type="Gene3D" id="3.80.30.20">
    <property type="entry name" value="tm_1862 like domain"/>
    <property type="match status" value="1"/>
</dbReference>
<evidence type="ECO:0000259" key="7">
    <source>
        <dbReference type="PROSITE" id="PS50926"/>
    </source>
</evidence>
<dbReference type="SFLD" id="SFLDG01061">
    <property type="entry name" value="methylthiotransferase"/>
    <property type="match status" value="1"/>
</dbReference>
<dbReference type="InterPro" id="IPR058240">
    <property type="entry name" value="rSAM_sf"/>
</dbReference>
<dbReference type="SFLD" id="SFLDF00273">
    <property type="entry name" value="(dimethylallyl)adenosine_tRNA"/>
    <property type="match status" value="1"/>
</dbReference>
<evidence type="ECO:0000256" key="5">
    <source>
        <dbReference type="ARBA" id="ARBA00023004"/>
    </source>
</evidence>
<evidence type="ECO:0000259" key="8">
    <source>
        <dbReference type="PROSITE" id="PS51449"/>
    </source>
</evidence>
<evidence type="ECO:0000259" key="9">
    <source>
        <dbReference type="PROSITE" id="PS51918"/>
    </source>
</evidence>
<dbReference type="AlphaFoldDB" id="A0A381S685"/>
<dbReference type="PANTHER" id="PTHR43020:SF2">
    <property type="entry name" value="MITOCHONDRIAL TRNA METHYLTHIOTRANSFERASE CDK5RAP1"/>
    <property type="match status" value="1"/>
</dbReference>
<evidence type="ECO:0000256" key="6">
    <source>
        <dbReference type="ARBA" id="ARBA00023014"/>
    </source>
</evidence>
<protein>
    <recommendedName>
        <fullName evidence="11">tRNA (N6-isopentenyl adenosine(37)-C2)-methylthiotransferase MiaB</fullName>
    </recommendedName>
</protein>
<dbReference type="InterPro" id="IPR020612">
    <property type="entry name" value="Methylthiotransferase_CS"/>
</dbReference>
<sequence>MNSYYLWTIGCQMNSADSDRLGAALEQMGVQPVDKPADADVIVLNSCVVRQGAEDKVVSNLARTAPLKKDQPQRIVALMGCMVGPKSDDLALRFPYVDVFMRPQQFEPLLDMVGERLGVDWEGCAGPLTPNRPDVTCHVPIIHGCDLMCTFCIIPYRRGRQVSRPIPEVALEVEILASRGVKEVTLLGQTVDAYGHDLPDQPNLANLFARLNQIDGIERIRFLTSHPKFMTQEIIQAVADVPKVCEHINLPVQAGDDGILDEMHRKYSRAEYVDLVGRIREVMPEVALNTDIIVGFPGETEEQFQQTLDLLSELRLDKVHCAAYSMRPGTIASRTLDDAIPEEEKTSRRQRVDCLQEGIQTEINAQLVGRYEEVLVEGRQRGKWQGRTRSHKLVFFENEAYYQGALVTVKIERSSPWSLQGSLAVEAKLQTLRGDD</sequence>
<name>A0A381S685_9ZZZZ</name>
<keyword evidence="5" id="KW-0408">Iron</keyword>
<dbReference type="FunFam" id="3.80.30.20:FF:000001">
    <property type="entry name" value="tRNA-2-methylthio-N(6)-dimethylallyladenosine synthase 2"/>
    <property type="match status" value="1"/>
</dbReference>
<evidence type="ECO:0000256" key="4">
    <source>
        <dbReference type="ARBA" id="ARBA00022723"/>
    </source>
</evidence>
<dbReference type="GO" id="GO:0046872">
    <property type="term" value="F:metal ion binding"/>
    <property type="evidence" value="ECO:0007669"/>
    <property type="project" value="UniProtKB-KW"/>
</dbReference>
<evidence type="ECO:0000256" key="1">
    <source>
        <dbReference type="ARBA" id="ARBA00001966"/>
    </source>
</evidence>
<evidence type="ECO:0000256" key="2">
    <source>
        <dbReference type="ARBA" id="ARBA00022485"/>
    </source>
</evidence>
<dbReference type="InterPro" id="IPR002792">
    <property type="entry name" value="TRAM_dom"/>
</dbReference>
<dbReference type="NCBIfam" id="TIGR00089">
    <property type="entry name" value="MiaB/RimO family radical SAM methylthiotransferase"/>
    <property type="match status" value="1"/>
</dbReference>
<feature type="domain" description="MTTase N-terminal" evidence="8">
    <location>
        <begin position="2"/>
        <end position="118"/>
    </location>
</feature>
<dbReference type="FunFam" id="3.40.50.12160:FF:000003">
    <property type="entry name" value="CDK5 regulatory subunit-associated protein 1"/>
    <property type="match status" value="1"/>
</dbReference>
<dbReference type="CDD" id="cd01335">
    <property type="entry name" value="Radical_SAM"/>
    <property type="match status" value="1"/>
</dbReference>
<reference evidence="10" key="1">
    <citation type="submission" date="2018-05" db="EMBL/GenBank/DDBJ databases">
        <authorList>
            <person name="Lanie J.A."/>
            <person name="Ng W.-L."/>
            <person name="Kazmierczak K.M."/>
            <person name="Andrzejewski T.M."/>
            <person name="Davidsen T.M."/>
            <person name="Wayne K.J."/>
            <person name="Tettelin H."/>
            <person name="Glass J.I."/>
            <person name="Rusch D."/>
            <person name="Podicherti R."/>
            <person name="Tsui H.-C.T."/>
            <person name="Winkler M.E."/>
        </authorList>
    </citation>
    <scope>NUCLEOTIDE SEQUENCE</scope>
</reference>
<dbReference type="InterPro" id="IPR023404">
    <property type="entry name" value="rSAM_horseshoe"/>
</dbReference>